<evidence type="ECO:0000313" key="5">
    <source>
        <dbReference type="Proteomes" id="UP000016924"/>
    </source>
</evidence>
<dbReference type="SMART" id="SM00360">
    <property type="entry name" value="RRM"/>
    <property type="match status" value="1"/>
</dbReference>
<feature type="compositionally biased region" description="Basic and acidic residues" evidence="2">
    <location>
        <begin position="1695"/>
        <end position="1709"/>
    </location>
</feature>
<feature type="region of interest" description="Disordered" evidence="2">
    <location>
        <begin position="1612"/>
        <end position="1743"/>
    </location>
</feature>
<feature type="compositionally biased region" description="Pro residues" evidence="2">
    <location>
        <begin position="1492"/>
        <end position="1502"/>
    </location>
</feature>
<dbReference type="Pfam" id="PF00076">
    <property type="entry name" value="RRM_1"/>
    <property type="match status" value="1"/>
</dbReference>
<reference evidence="5" key="1">
    <citation type="submission" date="2012-06" db="EMBL/GenBank/DDBJ databases">
        <title>The genome sequence of Coniosporium apollinis CBS 100218.</title>
        <authorList>
            <consortium name="The Broad Institute Genome Sequencing Platform"/>
            <person name="Cuomo C."/>
            <person name="Gorbushina A."/>
            <person name="Noack S."/>
            <person name="Walker B."/>
            <person name="Young S.K."/>
            <person name="Zeng Q."/>
            <person name="Gargeya S."/>
            <person name="Fitzgerald M."/>
            <person name="Haas B."/>
            <person name="Abouelleil A."/>
            <person name="Alvarado L."/>
            <person name="Arachchi H.M."/>
            <person name="Berlin A.M."/>
            <person name="Chapman S.B."/>
            <person name="Goldberg J."/>
            <person name="Griggs A."/>
            <person name="Gujja S."/>
            <person name="Hansen M."/>
            <person name="Howarth C."/>
            <person name="Imamovic A."/>
            <person name="Larimer J."/>
            <person name="McCowan C."/>
            <person name="Montmayeur A."/>
            <person name="Murphy C."/>
            <person name="Neiman D."/>
            <person name="Pearson M."/>
            <person name="Priest M."/>
            <person name="Roberts A."/>
            <person name="Saif S."/>
            <person name="Shea T."/>
            <person name="Sisk P."/>
            <person name="Sykes S."/>
            <person name="Wortman J."/>
            <person name="Nusbaum C."/>
            <person name="Birren B."/>
        </authorList>
    </citation>
    <scope>NUCLEOTIDE SEQUENCE [LARGE SCALE GENOMIC DNA]</scope>
    <source>
        <strain evidence="5">CBS 100218</strain>
    </source>
</reference>
<feature type="region of interest" description="Disordered" evidence="2">
    <location>
        <begin position="523"/>
        <end position="543"/>
    </location>
</feature>
<dbReference type="STRING" id="1168221.R7YX86"/>
<dbReference type="OMA" id="WTVEDLW"/>
<dbReference type="InterPro" id="IPR000504">
    <property type="entry name" value="RRM_dom"/>
</dbReference>
<protein>
    <recommendedName>
        <fullName evidence="3">RRM domain-containing protein</fullName>
    </recommendedName>
</protein>
<feature type="compositionally biased region" description="Basic residues" evidence="2">
    <location>
        <begin position="978"/>
        <end position="999"/>
    </location>
</feature>
<dbReference type="PROSITE" id="PS50102">
    <property type="entry name" value="RRM"/>
    <property type="match status" value="1"/>
</dbReference>
<feature type="region of interest" description="Disordered" evidence="2">
    <location>
        <begin position="1451"/>
        <end position="1523"/>
    </location>
</feature>
<feature type="region of interest" description="Disordered" evidence="2">
    <location>
        <begin position="183"/>
        <end position="209"/>
    </location>
</feature>
<dbReference type="PANTHER" id="PTHR24216:SF65">
    <property type="entry name" value="PAXILLIN-LIKE PROTEIN 1"/>
    <property type="match status" value="1"/>
</dbReference>
<dbReference type="GeneID" id="19902867"/>
<feature type="region of interest" description="Disordered" evidence="2">
    <location>
        <begin position="933"/>
        <end position="1220"/>
    </location>
</feature>
<evidence type="ECO:0000256" key="1">
    <source>
        <dbReference type="PROSITE-ProRule" id="PRU00176"/>
    </source>
</evidence>
<gene>
    <name evidence="4" type="ORF">W97_05556</name>
</gene>
<feature type="compositionally biased region" description="Polar residues" evidence="2">
    <location>
        <begin position="488"/>
        <end position="503"/>
    </location>
</feature>
<proteinExistence type="predicted"/>
<dbReference type="GO" id="GO:0003723">
    <property type="term" value="F:RNA binding"/>
    <property type="evidence" value="ECO:0007669"/>
    <property type="project" value="UniProtKB-UniRule"/>
</dbReference>
<evidence type="ECO:0000256" key="2">
    <source>
        <dbReference type="SAM" id="MobiDB-lite"/>
    </source>
</evidence>
<dbReference type="OrthoDB" id="3800936at2759"/>
<feature type="compositionally biased region" description="Polar residues" evidence="2">
    <location>
        <begin position="824"/>
        <end position="835"/>
    </location>
</feature>
<feature type="region of interest" description="Disordered" evidence="2">
    <location>
        <begin position="477"/>
        <end position="510"/>
    </location>
</feature>
<feature type="compositionally biased region" description="Basic and acidic residues" evidence="2">
    <location>
        <begin position="703"/>
        <end position="714"/>
    </location>
</feature>
<feature type="domain" description="RRM" evidence="3">
    <location>
        <begin position="568"/>
        <end position="644"/>
    </location>
</feature>
<feature type="region of interest" description="Disordered" evidence="2">
    <location>
        <begin position="1256"/>
        <end position="1330"/>
    </location>
</feature>
<dbReference type="PANTHER" id="PTHR24216">
    <property type="entry name" value="PAXILLIN-RELATED"/>
    <property type="match status" value="1"/>
</dbReference>
<feature type="compositionally biased region" description="Polar residues" evidence="2">
    <location>
        <begin position="740"/>
        <end position="749"/>
    </location>
</feature>
<feature type="region of interest" description="Disordered" evidence="2">
    <location>
        <begin position="728"/>
        <end position="851"/>
    </location>
</feature>
<keyword evidence="5" id="KW-1185">Reference proteome</keyword>
<evidence type="ECO:0000259" key="3">
    <source>
        <dbReference type="PROSITE" id="PS50102"/>
    </source>
</evidence>
<dbReference type="InterPro" id="IPR012677">
    <property type="entry name" value="Nucleotide-bd_a/b_plait_sf"/>
</dbReference>
<dbReference type="eggNOG" id="ENOG502SZFX">
    <property type="taxonomic scope" value="Eukaryota"/>
</dbReference>
<name>R7YX86_CONA1</name>
<organism evidence="4 5">
    <name type="scientific">Coniosporium apollinis (strain CBS 100218)</name>
    <name type="common">Rock-inhabiting black yeast</name>
    <dbReference type="NCBI Taxonomy" id="1168221"/>
    <lineage>
        <taxon>Eukaryota</taxon>
        <taxon>Fungi</taxon>
        <taxon>Dikarya</taxon>
        <taxon>Ascomycota</taxon>
        <taxon>Pezizomycotina</taxon>
        <taxon>Dothideomycetes</taxon>
        <taxon>Dothideomycetes incertae sedis</taxon>
        <taxon>Coniosporium</taxon>
    </lineage>
</organism>
<feature type="compositionally biased region" description="Basic and acidic residues" evidence="2">
    <location>
        <begin position="940"/>
        <end position="949"/>
    </location>
</feature>
<dbReference type="SUPFAM" id="SSF54928">
    <property type="entry name" value="RNA-binding domain, RBD"/>
    <property type="match status" value="1"/>
</dbReference>
<feature type="compositionally biased region" description="Basic and acidic residues" evidence="2">
    <location>
        <begin position="1673"/>
        <end position="1686"/>
    </location>
</feature>
<feature type="compositionally biased region" description="Basic residues" evidence="2">
    <location>
        <begin position="1182"/>
        <end position="1193"/>
    </location>
</feature>
<dbReference type="EMBL" id="JH767580">
    <property type="protein sequence ID" value="EON66458.1"/>
    <property type="molecule type" value="Genomic_DNA"/>
</dbReference>
<dbReference type="Proteomes" id="UP000016924">
    <property type="component" value="Unassembled WGS sequence"/>
</dbReference>
<sequence>MEAKGRRLAIFSTDLGKSPPREVQGPPYPPVIARSAEVYDVRQFANKLWKQYPEQCREIYHEYAVPDYFDNADVHLHSHLFLWKVLHHIAAWNLSRVQHFVVDWCMNNRERLPKLWRTPDVRSIFSKEDVEHLGTPFLERGLMQIRFALEQLAREQQEHFKPNNARLAPRHAPHEPLVVGKQRMKRETGPPPQPSALGGIPVQSKPQPFPVPASLVHPLEPPSSKHPRRVVSDEAFLQPPQRVISHPTIHPHGHILGEDRQGQARRGPSGVYSVPDTPMGAPAMSSQVEPRTAHGSPSLHPSSLVISGPSRAFSGLENVQNIRPPHGRQFQYTYLQAPPGMQSPHFVAPMPRMASRETPVMQQMQFNPSSQPPTVPIHFAPPMELARPMPQGTQPPPHRFPSSNLRNITNVRNVHPHEYNGTFDPRGPTFHQEREITYVYKGNGGCAYEEIFSKGPHRNSFSAKSATSRRVSVNAGVRRGSFVKDRSGSQSTTYTRELENQSGRGRRDSSYQLGSRLLSQATEPFPTLDEAPPQLNGAAGRDGGNRINFDAQDLCGTDFIGANREDAVELWIHNVRDGVTERELAEAFEQVAQVVVSTISFNRDRNEKLYAFAHMHSSGDARKGLALHGYKVRGAPLIVRVAQKYYEEDGRPRVYSGVEYSTLDRSRQDARRISFLSRSELHLPRFGQRMSSGSNADRPAFMSRERTATMTEDRRLSMEYILPSNARFSPQDARSDLQNHKSPAISTGSPEARLRQGKPAKIPKSARTTPSRSHKKQQTRKESTVSAEKTAEDDTSALVPENPRTPELPSVLPVQAVTEEQQDRNLTSETDSSATIVEDKPSRTSNPIQPKAVPDRALPSLDAAGETTQIAQQNGDVELSAEGAVTVAESSKTAAGALQGFIEDALVAASVELLTASAIADQVANILETEAEENASVRSAAHEDRKVSIAEESPAPSPAKSADPGRATPKGTGSIHPFAKKSRTTSKQQPKLKKAQNKTKGKEKATDLIKNESDRTTESLASPAEKGALNYKQGHGEQVVPAHENNDAGSPEELADTSEYFTPAEESPARNADADDGQAFTPDHTGAASTLKIHTDHTVPELSSNIIDLSHDGGEASPDTVTAADKASVTENTSIPRPAAVTDSARIPSADEPASPIPARNVPVPSAVTDTPPETAASTPTRKPKKHSKKKKASVAITEQGGSGVKEQPVGLGISSSQPPAPVRGQYRMVGAIAPESLSLFAPLISVARLAFPMASQAGPQPTDAAALATGEAPAKPKKNKPRKKKRKTATSVEQNNIERKDSTLENYPPAKQAPPSTPKTRKAELAPIQSPRLKIDAETAFHEQLGEVDNAVNSIGVHPIASLPQNEAVDALVNYYQHCVETMSPERCAKTKEILHRDFKQKETCVDLEELRKRDETIRLAHFTWLLKKSAGIPVDLDKGKRRAVELDEDSLVGPVSGEEKRDNVVRSPSTPNADEATDASQERAAEARPQTPPQIAPSPKPSTSSSNSSRELPDSSHFRNLERTVADSREELMLLKLPPCPAPLAPITDAESKDTTTIKMTWAQVTANADPKKNFVANVVVRDPKRAVRDLEKVEESWAPAVQPMLKQAGRGMGHRVDVAMPKKKVTPVEKKEEAPRNDPFENGPAGKGREDTMKVDPKVRAESRRRHSEKKPQEEGGSRRQDSLDPSSSLPDKGKGEKRDRQRQQRQEGGQSSREELGVSAGQGGGASAGRSTEKGGKKH</sequence>
<evidence type="ECO:0000313" key="4">
    <source>
        <dbReference type="EMBL" id="EON66458.1"/>
    </source>
</evidence>
<accession>R7YX86</accession>
<dbReference type="InterPro" id="IPR035979">
    <property type="entry name" value="RBD_domain_sf"/>
</dbReference>
<feature type="compositionally biased region" description="Basic and acidic residues" evidence="2">
    <location>
        <begin position="1000"/>
        <end position="1017"/>
    </location>
</feature>
<dbReference type="RefSeq" id="XP_007781775.1">
    <property type="nucleotide sequence ID" value="XM_007783585.1"/>
</dbReference>
<dbReference type="Gene3D" id="3.30.70.330">
    <property type="match status" value="1"/>
</dbReference>
<dbReference type="CDD" id="cd00590">
    <property type="entry name" value="RRM_SF"/>
    <property type="match status" value="1"/>
</dbReference>
<feature type="compositionally biased region" description="Basic and acidic residues" evidence="2">
    <location>
        <begin position="1629"/>
        <end position="1642"/>
    </location>
</feature>
<feature type="region of interest" description="Disordered" evidence="2">
    <location>
        <begin position="255"/>
        <end position="301"/>
    </location>
</feature>
<keyword evidence="1" id="KW-0694">RNA-binding</keyword>
<feature type="compositionally biased region" description="Basic and acidic residues" evidence="2">
    <location>
        <begin position="1650"/>
        <end position="1665"/>
    </location>
</feature>
<feature type="compositionally biased region" description="Low complexity" evidence="2">
    <location>
        <begin position="950"/>
        <end position="964"/>
    </location>
</feature>
<feature type="compositionally biased region" description="Basic residues" evidence="2">
    <location>
        <begin position="1276"/>
        <end position="1289"/>
    </location>
</feature>
<feature type="compositionally biased region" description="Basic and acidic residues" evidence="2">
    <location>
        <begin position="1513"/>
        <end position="1523"/>
    </location>
</feature>
<feature type="region of interest" description="Disordered" evidence="2">
    <location>
        <begin position="686"/>
        <end position="714"/>
    </location>
</feature>
<dbReference type="HOGENOM" id="CLU_239614_0_0_1"/>